<evidence type="ECO:0000256" key="1">
    <source>
        <dbReference type="ARBA" id="ARBA00005953"/>
    </source>
</evidence>
<reference evidence="3" key="1">
    <citation type="submission" date="2024-07" db="EMBL/GenBank/DDBJ databases">
        <title>Identification and characteristics of an arsenic-resistant bacterial isolate, which belongs to a novel species.</title>
        <authorList>
            <person name="Juszczyk A."/>
            <person name="Kowalczyk A."/>
            <person name="Was K."/>
            <person name="Kosowicz W."/>
            <person name="Budzyn A."/>
            <person name="Latowski D."/>
        </authorList>
    </citation>
    <scope>NUCLEOTIDE SEQUENCE</scope>
    <source>
        <strain evidence="3">As8PL</strain>
    </source>
</reference>
<evidence type="ECO:0000313" key="3">
    <source>
        <dbReference type="EMBL" id="XDI37971.1"/>
    </source>
</evidence>
<organism evidence="3">
    <name type="scientific">Alkalihalophilus sp. As8PL</name>
    <dbReference type="NCBI Taxonomy" id="3237103"/>
    <lineage>
        <taxon>Bacteria</taxon>
        <taxon>Bacillati</taxon>
        <taxon>Bacillota</taxon>
        <taxon>Bacilli</taxon>
        <taxon>Bacillales</taxon>
        <taxon>Bacillaceae</taxon>
        <taxon>Alkalihalophilus</taxon>
    </lineage>
</organism>
<dbReference type="EMBL" id="CP162551">
    <property type="protein sequence ID" value="XDI37971.1"/>
    <property type="molecule type" value="Genomic_DNA"/>
</dbReference>
<dbReference type="Pfam" id="PF13279">
    <property type="entry name" value="4HBT_2"/>
    <property type="match status" value="1"/>
</dbReference>
<keyword evidence="2 3" id="KW-0378">Hydrolase</keyword>
<dbReference type="PANTHER" id="PTHR31793">
    <property type="entry name" value="4-HYDROXYBENZOYL-COA THIOESTERASE FAMILY MEMBER"/>
    <property type="match status" value="1"/>
</dbReference>
<sequence length="132" mass="15499">MYQTTIVPRVSETDGAGHINNTTVPVWLEAGRHELFKLFTPNLSFENWKMIIVKTTLEYVSQIYYGRDVEVKTWVKRIGNKSLELYEEIHQDGKVCAKNEAVYVNFNLETQQSEEIPDEIKEELRQHFYGEN</sequence>
<dbReference type="PANTHER" id="PTHR31793:SF27">
    <property type="entry name" value="NOVEL THIOESTERASE SUPERFAMILY DOMAIN AND SAPOSIN A-TYPE DOMAIN CONTAINING PROTEIN (0610012H03RIK)"/>
    <property type="match status" value="1"/>
</dbReference>
<dbReference type="InterPro" id="IPR029069">
    <property type="entry name" value="HotDog_dom_sf"/>
</dbReference>
<dbReference type="SUPFAM" id="SSF54637">
    <property type="entry name" value="Thioesterase/thiol ester dehydrase-isomerase"/>
    <property type="match status" value="1"/>
</dbReference>
<evidence type="ECO:0000256" key="2">
    <source>
        <dbReference type="ARBA" id="ARBA00022801"/>
    </source>
</evidence>
<gene>
    <name evidence="3" type="ORF">AB3N04_06545</name>
</gene>
<dbReference type="Gene3D" id="3.10.129.10">
    <property type="entry name" value="Hotdog Thioesterase"/>
    <property type="match status" value="1"/>
</dbReference>
<dbReference type="InterPro" id="IPR050563">
    <property type="entry name" value="4-hydroxybenzoyl-CoA_TE"/>
</dbReference>
<dbReference type="AlphaFoldDB" id="A0AB39BXD1"/>
<comment type="similarity">
    <text evidence="1">Belongs to the 4-hydroxybenzoyl-CoA thioesterase family.</text>
</comment>
<protein>
    <submittedName>
        <fullName evidence="3">Acyl-CoA thioesterase</fullName>
        <ecNumber evidence="3">3.1.2.-</ecNumber>
    </submittedName>
</protein>
<proteinExistence type="inferred from homology"/>
<name>A0AB39BXD1_9BACI</name>
<dbReference type="EC" id="3.1.2.-" evidence="3"/>
<dbReference type="GO" id="GO:0047617">
    <property type="term" value="F:fatty acyl-CoA hydrolase activity"/>
    <property type="evidence" value="ECO:0007669"/>
    <property type="project" value="TreeGrafter"/>
</dbReference>
<accession>A0AB39BXD1</accession>
<dbReference type="CDD" id="cd00586">
    <property type="entry name" value="4HBT"/>
    <property type="match status" value="1"/>
</dbReference>
<dbReference type="RefSeq" id="WP_368505296.1">
    <property type="nucleotide sequence ID" value="NZ_CP162551.1"/>
</dbReference>